<proteinExistence type="predicted"/>
<sequence length="179" mass="20740">MKLAGIKHHFKKTGNLILFLLVVSISIKAQDVTKTTKFPQQVGDITFDPKTDRANFELCGNGFINQYYGLKTTYQGGTKAIKKHLTSNYKYKTAYKNITGYVTIRFVVNCKGQTDRFRVFQLDENYQKVKYDISFISHLTALCKSLNKWIPGKYNNQVYDTYYYLNLKMVKGQIKEITP</sequence>
<evidence type="ECO:0000313" key="2">
    <source>
        <dbReference type="Proteomes" id="UP001204376"/>
    </source>
</evidence>
<accession>A0ABT1T621</accession>
<dbReference type="Proteomes" id="UP001204376">
    <property type="component" value="Unassembled WGS sequence"/>
</dbReference>
<organism evidence="1 2">
    <name type="scientific">Mucilaginibacter aquariorum</name>
    <dbReference type="NCBI Taxonomy" id="2967225"/>
    <lineage>
        <taxon>Bacteria</taxon>
        <taxon>Pseudomonadati</taxon>
        <taxon>Bacteroidota</taxon>
        <taxon>Sphingobacteriia</taxon>
        <taxon>Sphingobacteriales</taxon>
        <taxon>Sphingobacteriaceae</taxon>
        <taxon>Mucilaginibacter</taxon>
    </lineage>
</organism>
<reference evidence="1 2" key="1">
    <citation type="submission" date="2022-07" db="EMBL/GenBank/DDBJ databases">
        <title>Mucilaginibacter sp. JC4.</title>
        <authorList>
            <person name="Le V."/>
            <person name="Ko S.-R."/>
            <person name="Ahn C.-Y."/>
            <person name="Oh H.-M."/>
        </authorList>
    </citation>
    <scope>NUCLEOTIDE SEQUENCE [LARGE SCALE GENOMIC DNA]</scope>
    <source>
        <strain evidence="1 2">JC4</strain>
    </source>
</reference>
<name>A0ABT1T621_9SPHI</name>
<evidence type="ECO:0008006" key="3">
    <source>
        <dbReference type="Google" id="ProtNLM"/>
    </source>
</evidence>
<dbReference type="EMBL" id="JANHOH010000005">
    <property type="protein sequence ID" value="MCQ6960078.1"/>
    <property type="molecule type" value="Genomic_DNA"/>
</dbReference>
<dbReference type="RefSeq" id="WP_256540265.1">
    <property type="nucleotide sequence ID" value="NZ_JANHOH010000005.1"/>
</dbReference>
<evidence type="ECO:0000313" key="1">
    <source>
        <dbReference type="EMBL" id="MCQ6960078.1"/>
    </source>
</evidence>
<gene>
    <name evidence="1" type="ORF">NPE20_19015</name>
</gene>
<keyword evidence="2" id="KW-1185">Reference proteome</keyword>
<protein>
    <recommendedName>
        <fullName evidence="3">TonB C-terminal domain-containing protein</fullName>
    </recommendedName>
</protein>
<comment type="caution">
    <text evidence="1">The sequence shown here is derived from an EMBL/GenBank/DDBJ whole genome shotgun (WGS) entry which is preliminary data.</text>
</comment>